<sequence length="51" mass="5563">MRARRSTLILACGWVATFVLYLFVKPDQIAPAKPAPAPAVHQVPVPVIPVR</sequence>
<proteinExistence type="predicted"/>
<keyword evidence="1" id="KW-0472">Membrane</keyword>
<dbReference type="RefSeq" id="WP_357976341.1">
    <property type="nucleotide sequence ID" value="NZ_JBFAIH010000004.1"/>
</dbReference>
<feature type="transmembrane region" description="Helical" evidence="1">
    <location>
        <begin position="7"/>
        <end position="24"/>
    </location>
</feature>
<organism evidence="2 3">
    <name type="scientific">Nocardia fusca</name>
    <dbReference type="NCBI Taxonomy" id="941183"/>
    <lineage>
        <taxon>Bacteria</taxon>
        <taxon>Bacillati</taxon>
        <taxon>Actinomycetota</taxon>
        <taxon>Actinomycetes</taxon>
        <taxon>Mycobacteriales</taxon>
        <taxon>Nocardiaceae</taxon>
        <taxon>Nocardia</taxon>
    </lineage>
</organism>
<keyword evidence="1" id="KW-1133">Transmembrane helix</keyword>
<dbReference type="EMBL" id="JBFAIH010000004">
    <property type="protein sequence ID" value="MEV0362964.1"/>
    <property type="molecule type" value="Genomic_DNA"/>
</dbReference>
<accession>A0ABV3F5I8</accession>
<name>A0ABV3F5I8_9NOCA</name>
<keyword evidence="3" id="KW-1185">Reference proteome</keyword>
<evidence type="ECO:0000256" key="1">
    <source>
        <dbReference type="SAM" id="Phobius"/>
    </source>
</evidence>
<comment type="caution">
    <text evidence="2">The sequence shown here is derived from an EMBL/GenBank/DDBJ whole genome shotgun (WGS) entry which is preliminary data.</text>
</comment>
<keyword evidence="1" id="KW-0812">Transmembrane</keyword>
<gene>
    <name evidence="2" type="ORF">AB0H72_09700</name>
</gene>
<dbReference type="Proteomes" id="UP001551658">
    <property type="component" value="Unassembled WGS sequence"/>
</dbReference>
<evidence type="ECO:0000313" key="3">
    <source>
        <dbReference type="Proteomes" id="UP001551658"/>
    </source>
</evidence>
<reference evidence="2 3" key="1">
    <citation type="submission" date="2024-06" db="EMBL/GenBank/DDBJ databases">
        <title>The Natural Products Discovery Center: Release of the First 8490 Sequenced Strains for Exploring Actinobacteria Biosynthetic Diversity.</title>
        <authorList>
            <person name="Kalkreuter E."/>
            <person name="Kautsar S.A."/>
            <person name="Yang D."/>
            <person name="Bader C.D."/>
            <person name="Teijaro C.N."/>
            <person name="Fluegel L."/>
            <person name="Davis C.M."/>
            <person name="Simpson J.R."/>
            <person name="Lauterbach L."/>
            <person name="Steele A.D."/>
            <person name="Gui C."/>
            <person name="Meng S."/>
            <person name="Li G."/>
            <person name="Viehrig K."/>
            <person name="Ye F."/>
            <person name="Su P."/>
            <person name="Kiefer A.F."/>
            <person name="Nichols A."/>
            <person name="Cepeda A.J."/>
            <person name="Yan W."/>
            <person name="Fan B."/>
            <person name="Jiang Y."/>
            <person name="Adhikari A."/>
            <person name="Zheng C.-J."/>
            <person name="Schuster L."/>
            <person name="Cowan T.M."/>
            <person name="Smanski M.J."/>
            <person name="Chevrette M.G."/>
            <person name="De Carvalho L.P.S."/>
            <person name="Shen B."/>
        </authorList>
    </citation>
    <scope>NUCLEOTIDE SEQUENCE [LARGE SCALE GENOMIC DNA]</scope>
    <source>
        <strain evidence="2 3">NPDC050671</strain>
    </source>
</reference>
<protein>
    <submittedName>
        <fullName evidence="2">Uncharacterized protein</fullName>
    </submittedName>
</protein>
<evidence type="ECO:0000313" key="2">
    <source>
        <dbReference type="EMBL" id="MEV0362964.1"/>
    </source>
</evidence>